<proteinExistence type="predicted"/>
<evidence type="ECO:0000313" key="2">
    <source>
        <dbReference type="Proteomes" id="UP000003929"/>
    </source>
</evidence>
<gene>
    <name evidence="1" type="primary">55-80</name>
</gene>
<dbReference type="Proteomes" id="UP000003929">
    <property type="component" value="Segment"/>
</dbReference>
<dbReference type="EMBL" id="HE681887">
    <property type="protein sequence ID" value="CCG27868.1"/>
    <property type="molecule type" value="Genomic_DNA"/>
</dbReference>
<accession>J7Q332</accession>
<protein>
    <submittedName>
        <fullName evidence="1">Hypothetical wHTH DNA-binding protein</fullName>
    </submittedName>
</protein>
<dbReference type="KEGG" id="vg:40526285"/>
<organism evidence="1 2">
    <name type="scientific">Alphaspiravirus yamagawaense</name>
    <dbReference type="NCBI Taxonomy" id="1157339"/>
    <lineage>
        <taxon>Viruses</taxon>
        <taxon>Viruses incertae sedis</taxon>
        <taxon>Spiraviridae</taxon>
        <taxon>Alphaspiravirus</taxon>
    </lineage>
</organism>
<dbReference type="GO" id="GO:0003677">
    <property type="term" value="F:DNA binding"/>
    <property type="evidence" value="ECO:0007669"/>
    <property type="project" value="UniProtKB-KW"/>
</dbReference>
<evidence type="ECO:0000313" key="1">
    <source>
        <dbReference type="EMBL" id="CCG27868.1"/>
    </source>
</evidence>
<name>J7Q332_9VIRU</name>
<dbReference type="RefSeq" id="YP_009666100.1">
    <property type="nucleotide sequence ID" value="NC_043427.1"/>
</dbReference>
<keyword evidence="2" id="KW-1185">Reference proteome</keyword>
<sequence length="80" mass="9538">MKVLQNGSKTLVEVHFLVEKTGFVVSYRRLKLVVDEMVQSGLIEKMRDGKKVKYKIKEGQHKIWLEYPWRGEEEWASMRL</sequence>
<dbReference type="GeneID" id="40526285"/>
<reference evidence="1 2" key="1">
    <citation type="journal article" date="2012" name="Proc. Natl. Acad. Sci. U.S.A.">
        <title>Archaeal virus with exceptional virion architecture and the largest single-stranded DNA genome.</title>
        <authorList>
            <person name="Mochizuki T."/>
            <person name="Krupovic M."/>
            <person name="Pehau-Arnaudet G."/>
            <person name="Sako Y."/>
            <person name="Forterre P."/>
            <person name="Prangishvili D."/>
        </authorList>
    </citation>
    <scope>NUCLEOTIDE SEQUENCE [LARGE SCALE GENOMIC DNA]</scope>
</reference>
<keyword evidence="1" id="KW-0238">DNA-binding</keyword>